<organism evidence="2 3">
    <name type="scientific">Trichoderma lentiforme</name>
    <dbReference type="NCBI Taxonomy" id="1567552"/>
    <lineage>
        <taxon>Eukaryota</taxon>
        <taxon>Fungi</taxon>
        <taxon>Dikarya</taxon>
        <taxon>Ascomycota</taxon>
        <taxon>Pezizomycotina</taxon>
        <taxon>Sordariomycetes</taxon>
        <taxon>Hypocreomycetidae</taxon>
        <taxon>Hypocreales</taxon>
        <taxon>Hypocreaceae</taxon>
        <taxon>Trichoderma</taxon>
    </lineage>
</organism>
<keyword evidence="1" id="KW-1133">Transmembrane helix</keyword>
<comment type="caution">
    <text evidence="2">The sequence shown here is derived from an EMBL/GenBank/DDBJ whole genome shotgun (WGS) entry which is preliminary data.</text>
</comment>
<feature type="transmembrane region" description="Helical" evidence="1">
    <location>
        <begin position="54"/>
        <end position="76"/>
    </location>
</feature>
<keyword evidence="1" id="KW-0812">Transmembrane</keyword>
<reference evidence="2 3" key="1">
    <citation type="submission" date="2018-06" db="EMBL/GenBank/DDBJ databases">
        <title>Genome analysis of cellulolytic fungus Trichoderma lentiforme CFAM-422.</title>
        <authorList>
            <person name="Steindorff A.S."/>
            <person name="Formighieri E.F."/>
            <person name="Midorikawa G.E.O."/>
            <person name="Tamietti M.S."/>
            <person name="Ramos E.Z."/>
            <person name="Silva A.S."/>
            <person name="Bon E.P.S."/>
            <person name="Mendes T.D."/>
            <person name="Damaso M.C.T."/>
            <person name="Favaro L.C.L."/>
        </authorList>
    </citation>
    <scope>NUCLEOTIDE SEQUENCE [LARGE SCALE GENOMIC DNA]</scope>
    <source>
        <strain evidence="2 3">CFAM-422</strain>
    </source>
</reference>
<dbReference type="Pfam" id="PF10712">
    <property type="entry name" value="NAD-GH"/>
    <property type="match status" value="1"/>
</dbReference>
<dbReference type="Proteomes" id="UP000801864">
    <property type="component" value="Unassembled WGS sequence"/>
</dbReference>
<evidence type="ECO:0000256" key="1">
    <source>
        <dbReference type="SAM" id="Phobius"/>
    </source>
</evidence>
<evidence type="ECO:0000313" key="3">
    <source>
        <dbReference type="Proteomes" id="UP000801864"/>
    </source>
</evidence>
<evidence type="ECO:0000313" key="2">
    <source>
        <dbReference type="EMBL" id="KAF3072487.1"/>
    </source>
</evidence>
<accession>A0A9P4XHW5</accession>
<sequence>MADSFSVKAVFELASSDAVPLAMGKSPFRTCFLTLRVFVPSVSIAYENGSYTHIGIFLVVLLLVVILDLLLDLLILDIVAVLDIQHTVNVDSGLELANHEVFLAIGFDALHREATNPRVRFARKLFRVCIAGLQVKGLLAVECEDLGGRQDTALVEDGQAGVFIGNIRSLLPSKLNGRLNHGLELLSSNHGGGIHVVHQGLDVDGGLLVSREDLLRLLSGSNGTGHGSAVSVDVNLVLALELLGQVVHEGLVKVSTTKVAVPGGSLDGQLTLLELDDGAGEVAVANVDEAHTAGLLLGSREVKLGDTPAKGSSSCVVHEAEDLEASNLGSIQKSSTLRVREPSRDTQAEVGNGQLQLVGSGLLDLAQVHGNKLGRRELLAVAEIVDLSANLTVDVDKGCGDILLLDLDIGIVEGAAGNTLEAIDGVLEVGNLLGLGRLAEVA</sequence>
<protein>
    <submittedName>
        <fullName evidence="2">Uncharacterized protein</fullName>
    </submittedName>
</protein>
<dbReference type="AlphaFoldDB" id="A0A9P4XHW5"/>
<gene>
    <name evidence="2" type="ORF">CFAM422_005585</name>
</gene>
<name>A0A9P4XHW5_9HYPO</name>
<keyword evidence="3" id="KW-1185">Reference proteome</keyword>
<dbReference type="EMBL" id="QLNT01000008">
    <property type="protein sequence ID" value="KAF3072487.1"/>
    <property type="molecule type" value="Genomic_DNA"/>
</dbReference>
<proteinExistence type="predicted"/>
<keyword evidence="1" id="KW-0472">Membrane</keyword>
<dbReference type="InterPro" id="IPR019651">
    <property type="entry name" value="Glutamate_DH_NAD-spec"/>
</dbReference>